<proteinExistence type="predicted"/>
<accession>A0A3E2WET0</accession>
<gene>
    <name evidence="1" type="ORF">DWX41_20870</name>
</gene>
<dbReference type="RefSeq" id="WP_117441288.1">
    <property type="nucleotide sequence ID" value="NZ_QVIA01000034.1"/>
</dbReference>
<organism evidence="1 2">
    <name type="scientific">Hungatella hathewayi</name>
    <dbReference type="NCBI Taxonomy" id="154046"/>
    <lineage>
        <taxon>Bacteria</taxon>
        <taxon>Bacillati</taxon>
        <taxon>Bacillota</taxon>
        <taxon>Clostridia</taxon>
        <taxon>Lachnospirales</taxon>
        <taxon>Lachnospiraceae</taxon>
        <taxon>Hungatella</taxon>
    </lineage>
</organism>
<reference evidence="1 2" key="1">
    <citation type="submission" date="2018-08" db="EMBL/GenBank/DDBJ databases">
        <title>A genome reference for cultivated species of the human gut microbiota.</title>
        <authorList>
            <person name="Zou Y."/>
            <person name="Xue W."/>
            <person name="Luo G."/>
        </authorList>
    </citation>
    <scope>NUCLEOTIDE SEQUENCE [LARGE SCALE GENOMIC DNA]</scope>
    <source>
        <strain evidence="1 2">AF19-21</strain>
    </source>
</reference>
<dbReference type="InterPro" id="IPR021146">
    <property type="entry name" value="Phage_gp6-like_head-tail"/>
</dbReference>
<evidence type="ECO:0000313" key="2">
    <source>
        <dbReference type="Proteomes" id="UP000261111"/>
    </source>
</evidence>
<dbReference type="AlphaFoldDB" id="A0A3E2WET0"/>
<dbReference type="Pfam" id="PF05135">
    <property type="entry name" value="Phage_connect_1"/>
    <property type="match status" value="1"/>
</dbReference>
<comment type="caution">
    <text evidence="1">The sequence shown here is derived from an EMBL/GenBank/DDBJ whole genome shotgun (WGS) entry which is preliminary data.</text>
</comment>
<sequence length="108" mass="12570">MEKKLINEIITDLTDELSKDKDFDEDALSSKVKNAVREIRRDRNYPVSYGEEQIMNDLNNYYSNIRELALYDYNQIGAEGQLAHSENGTSRTWKNRIDCKDGVVAFCR</sequence>
<protein>
    <submittedName>
        <fullName evidence="1">Uncharacterized protein</fullName>
    </submittedName>
</protein>
<dbReference type="Proteomes" id="UP000261111">
    <property type="component" value="Unassembled WGS sequence"/>
</dbReference>
<dbReference type="EMBL" id="QVIA01000034">
    <property type="protein sequence ID" value="RGC24865.1"/>
    <property type="molecule type" value="Genomic_DNA"/>
</dbReference>
<name>A0A3E2WET0_9FIRM</name>
<evidence type="ECO:0000313" key="1">
    <source>
        <dbReference type="EMBL" id="RGC24865.1"/>
    </source>
</evidence>